<evidence type="ECO:0000313" key="5">
    <source>
        <dbReference type="EMBL" id="WDZ84505.1"/>
    </source>
</evidence>
<sequence>MGDGSAGSRGGYAGRGPVRVGVLGCGNVSSRYVANLAGQPEVDVVACADADPVRARALAAAHALPEIPSVDDLLAHPGLDLVLNLTPPRVHAELTLRALAYDKHVYTEKPLATSLADARRILDTARARKLRVGTAPDTFLGTGPRTCADLVTRGAIGTPVSVNAAMMNAGPERFHPEPEFLYQEGAGPLFDIGPYYLTVLTALMGSVVRVGALGATARPERVVLTGPRAGSTFPVQTPTHVNTVLEFATGALGMLVTSFDVTATRTPHLEIHGTGGTIVAAQANSWGGPVLLRGAGDTDFTEVVSGPQASDGFMGMGLVDLARAILADRPALATAERGFHVLEVLTAIADSARDGGRFVPMTSTLEDPGGRQPAAPAGR</sequence>
<protein>
    <submittedName>
        <fullName evidence="5">Gfo/Idh/MocA family oxidoreductase</fullName>
    </submittedName>
</protein>
<dbReference type="PANTHER" id="PTHR43818:SF11">
    <property type="entry name" value="BCDNA.GH03377"/>
    <property type="match status" value="1"/>
</dbReference>
<dbReference type="SUPFAM" id="SSF55347">
    <property type="entry name" value="Glyceraldehyde-3-phosphate dehydrogenase-like, C-terminal domain"/>
    <property type="match status" value="1"/>
</dbReference>
<evidence type="ECO:0000259" key="4">
    <source>
        <dbReference type="Pfam" id="PF22725"/>
    </source>
</evidence>
<keyword evidence="1" id="KW-0560">Oxidoreductase</keyword>
<proteinExistence type="predicted"/>
<feature type="domain" description="GFO/IDH/MocA-like oxidoreductase" evidence="4">
    <location>
        <begin position="146"/>
        <end position="279"/>
    </location>
</feature>
<dbReference type="EMBL" id="CP118615">
    <property type="protein sequence ID" value="WDZ84505.1"/>
    <property type="molecule type" value="Genomic_DNA"/>
</dbReference>
<evidence type="ECO:0000256" key="1">
    <source>
        <dbReference type="ARBA" id="ARBA00023002"/>
    </source>
</evidence>
<name>A0ABY7ZNH9_9ACTN</name>
<dbReference type="SUPFAM" id="SSF51735">
    <property type="entry name" value="NAD(P)-binding Rossmann-fold domains"/>
    <property type="match status" value="1"/>
</dbReference>
<organism evidence="5 6">
    <name type="scientific">Micromonospora cathayae</name>
    <dbReference type="NCBI Taxonomy" id="3028804"/>
    <lineage>
        <taxon>Bacteria</taxon>
        <taxon>Bacillati</taxon>
        <taxon>Actinomycetota</taxon>
        <taxon>Actinomycetes</taxon>
        <taxon>Micromonosporales</taxon>
        <taxon>Micromonosporaceae</taxon>
        <taxon>Micromonospora</taxon>
    </lineage>
</organism>
<evidence type="ECO:0000259" key="3">
    <source>
        <dbReference type="Pfam" id="PF01408"/>
    </source>
</evidence>
<dbReference type="PANTHER" id="PTHR43818">
    <property type="entry name" value="BCDNA.GH03377"/>
    <property type="match status" value="1"/>
</dbReference>
<dbReference type="InterPro" id="IPR055170">
    <property type="entry name" value="GFO_IDH_MocA-like_dom"/>
</dbReference>
<dbReference type="RefSeq" id="WP_275031065.1">
    <property type="nucleotide sequence ID" value="NZ_CP118615.1"/>
</dbReference>
<dbReference type="InterPro" id="IPR000683">
    <property type="entry name" value="Gfo/Idh/MocA-like_OxRdtase_N"/>
</dbReference>
<dbReference type="Pfam" id="PF22725">
    <property type="entry name" value="GFO_IDH_MocA_C3"/>
    <property type="match status" value="1"/>
</dbReference>
<evidence type="ECO:0000256" key="2">
    <source>
        <dbReference type="SAM" id="MobiDB-lite"/>
    </source>
</evidence>
<feature type="domain" description="Gfo/Idh/MocA-like oxidoreductase N-terminal" evidence="3">
    <location>
        <begin position="18"/>
        <end position="133"/>
    </location>
</feature>
<dbReference type="Gene3D" id="3.40.50.720">
    <property type="entry name" value="NAD(P)-binding Rossmann-like Domain"/>
    <property type="match status" value="1"/>
</dbReference>
<dbReference type="Gene3D" id="3.30.360.10">
    <property type="entry name" value="Dihydrodipicolinate Reductase, domain 2"/>
    <property type="match status" value="1"/>
</dbReference>
<gene>
    <name evidence="5" type="ORF">PVK37_29400</name>
</gene>
<dbReference type="InterPro" id="IPR050463">
    <property type="entry name" value="Gfo/Idh/MocA_oxidrdct_glycsds"/>
</dbReference>
<keyword evidence="6" id="KW-1185">Reference proteome</keyword>
<evidence type="ECO:0000313" key="6">
    <source>
        <dbReference type="Proteomes" id="UP001219605"/>
    </source>
</evidence>
<accession>A0ABY7ZNH9</accession>
<dbReference type="Pfam" id="PF01408">
    <property type="entry name" value="GFO_IDH_MocA"/>
    <property type="match status" value="1"/>
</dbReference>
<feature type="region of interest" description="Disordered" evidence="2">
    <location>
        <begin position="356"/>
        <end position="379"/>
    </location>
</feature>
<dbReference type="Proteomes" id="UP001219605">
    <property type="component" value="Chromosome"/>
</dbReference>
<dbReference type="InterPro" id="IPR036291">
    <property type="entry name" value="NAD(P)-bd_dom_sf"/>
</dbReference>
<reference evidence="5 6" key="1">
    <citation type="submission" date="2023-02" db="EMBL/GenBank/DDBJ databases">
        <authorList>
            <person name="Mo P."/>
        </authorList>
    </citation>
    <scope>NUCLEOTIDE SEQUENCE [LARGE SCALE GENOMIC DNA]</scope>
    <source>
        <strain evidence="5 6">HUAS 3</strain>
    </source>
</reference>